<sequence>MGKCSRTFPEISRYQEMKEDVLVCCQWDGCHKRLRRKNFVRHIREHHLGHPRRKKRLSGN</sequence>
<dbReference type="Proteomes" id="UP001194468">
    <property type="component" value="Unassembled WGS sequence"/>
</dbReference>
<evidence type="ECO:0000313" key="2">
    <source>
        <dbReference type="Proteomes" id="UP001194468"/>
    </source>
</evidence>
<accession>A0AAD4BEA6</accession>
<name>A0AAD4BEA6_BOLED</name>
<gene>
    <name evidence="1" type="ORF">L210DRAFT_3570449</name>
</gene>
<organism evidence="1 2">
    <name type="scientific">Boletus edulis BED1</name>
    <dbReference type="NCBI Taxonomy" id="1328754"/>
    <lineage>
        <taxon>Eukaryota</taxon>
        <taxon>Fungi</taxon>
        <taxon>Dikarya</taxon>
        <taxon>Basidiomycota</taxon>
        <taxon>Agaricomycotina</taxon>
        <taxon>Agaricomycetes</taxon>
        <taxon>Agaricomycetidae</taxon>
        <taxon>Boletales</taxon>
        <taxon>Boletineae</taxon>
        <taxon>Boletaceae</taxon>
        <taxon>Boletoideae</taxon>
        <taxon>Boletus</taxon>
    </lineage>
</organism>
<evidence type="ECO:0008006" key="3">
    <source>
        <dbReference type="Google" id="ProtNLM"/>
    </source>
</evidence>
<dbReference type="EMBL" id="WHUW01000117">
    <property type="protein sequence ID" value="KAF8423190.1"/>
    <property type="molecule type" value="Genomic_DNA"/>
</dbReference>
<proteinExistence type="predicted"/>
<evidence type="ECO:0000313" key="1">
    <source>
        <dbReference type="EMBL" id="KAF8423190.1"/>
    </source>
</evidence>
<protein>
    <recommendedName>
        <fullName evidence="3">C2H2-type domain-containing protein</fullName>
    </recommendedName>
</protein>
<dbReference type="AlphaFoldDB" id="A0AAD4BEA6"/>
<keyword evidence="2" id="KW-1185">Reference proteome</keyword>
<reference evidence="1" key="2">
    <citation type="journal article" date="2020" name="Nat. Commun.">
        <title>Large-scale genome sequencing of mycorrhizal fungi provides insights into the early evolution of symbiotic traits.</title>
        <authorList>
            <person name="Miyauchi S."/>
            <person name="Kiss E."/>
            <person name="Kuo A."/>
            <person name="Drula E."/>
            <person name="Kohler A."/>
            <person name="Sanchez-Garcia M."/>
            <person name="Morin E."/>
            <person name="Andreopoulos B."/>
            <person name="Barry K.W."/>
            <person name="Bonito G."/>
            <person name="Buee M."/>
            <person name="Carver A."/>
            <person name="Chen C."/>
            <person name="Cichocki N."/>
            <person name="Clum A."/>
            <person name="Culley D."/>
            <person name="Crous P.W."/>
            <person name="Fauchery L."/>
            <person name="Girlanda M."/>
            <person name="Hayes R.D."/>
            <person name="Keri Z."/>
            <person name="LaButti K."/>
            <person name="Lipzen A."/>
            <person name="Lombard V."/>
            <person name="Magnuson J."/>
            <person name="Maillard F."/>
            <person name="Murat C."/>
            <person name="Nolan M."/>
            <person name="Ohm R.A."/>
            <person name="Pangilinan J."/>
            <person name="Pereira M.F."/>
            <person name="Perotto S."/>
            <person name="Peter M."/>
            <person name="Pfister S."/>
            <person name="Riley R."/>
            <person name="Sitrit Y."/>
            <person name="Stielow J.B."/>
            <person name="Szollosi G."/>
            <person name="Zifcakova L."/>
            <person name="Stursova M."/>
            <person name="Spatafora J.W."/>
            <person name="Tedersoo L."/>
            <person name="Vaario L.M."/>
            <person name="Yamada A."/>
            <person name="Yan M."/>
            <person name="Wang P."/>
            <person name="Xu J."/>
            <person name="Bruns T."/>
            <person name="Baldrian P."/>
            <person name="Vilgalys R."/>
            <person name="Dunand C."/>
            <person name="Henrissat B."/>
            <person name="Grigoriev I.V."/>
            <person name="Hibbett D."/>
            <person name="Nagy L.G."/>
            <person name="Martin F.M."/>
        </authorList>
    </citation>
    <scope>NUCLEOTIDE SEQUENCE</scope>
    <source>
        <strain evidence="1">BED1</strain>
    </source>
</reference>
<comment type="caution">
    <text evidence="1">The sequence shown here is derived from an EMBL/GenBank/DDBJ whole genome shotgun (WGS) entry which is preliminary data.</text>
</comment>
<reference evidence="1" key="1">
    <citation type="submission" date="2019-10" db="EMBL/GenBank/DDBJ databases">
        <authorList>
            <consortium name="DOE Joint Genome Institute"/>
            <person name="Kuo A."/>
            <person name="Miyauchi S."/>
            <person name="Kiss E."/>
            <person name="Drula E."/>
            <person name="Kohler A."/>
            <person name="Sanchez-Garcia M."/>
            <person name="Andreopoulos B."/>
            <person name="Barry K.W."/>
            <person name="Bonito G."/>
            <person name="Buee M."/>
            <person name="Carver A."/>
            <person name="Chen C."/>
            <person name="Cichocki N."/>
            <person name="Clum A."/>
            <person name="Culley D."/>
            <person name="Crous P.W."/>
            <person name="Fauchery L."/>
            <person name="Girlanda M."/>
            <person name="Hayes R."/>
            <person name="Keri Z."/>
            <person name="LaButti K."/>
            <person name="Lipzen A."/>
            <person name="Lombard V."/>
            <person name="Magnuson J."/>
            <person name="Maillard F."/>
            <person name="Morin E."/>
            <person name="Murat C."/>
            <person name="Nolan M."/>
            <person name="Ohm R."/>
            <person name="Pangilinan J."/>
            <person name="Pereira M."/>
            <person name="Perotto S."/>
            <person name="Peter M."/>
            <person name="Riley R."/>
            <person name="Sitrit Y."/>
            <person name="Stielow B."/>
            <person name="Szollosi G."/>
            <person name="Zifcakova L."/>
            <person name="Stursova M."/>
            <person name="Spatafora J.W."/>
            <person name="Tedersoo L."/>
            <person name="Vaario L.-M."/>
            <person name="Yamada A."/>
            <person name="Yan M."/>
            <person name="Wang P."/>
            <person name="Xu J."/>
            <person name="Bruns T."/>
            <person name="Baldrian P."/>
            <person name="Vilgalys R."/>
            <person name="Henrissat B."/>
            <person name="Grigoriev I.V."/>
            <person name="Hibbett D."/>
            <person name="Nagy L.G."/>
            <person name="Martin F.M."/>
        </authorList>
    </citation>
    <scope>NUCLEOTIDE SEQUENCE</scope>
    <source>
        <strain evidence="1">BED1</strain>
    </source>
</reference>